<gene>
    <name evidence="2" type="ORF">DXC34_04335</name>
</gene>
<feature type="transmembrane region" description="Helical" evidence="1">
    <location>
        <begin position="147"/>
        <end position="176"/>
    </location>
</feature>
<feature type="transmembrane region" description="Helical" evidence="1">
    <location>
        <begin position="266"/>
        <end position="292"/>
    </location>
</feature>
<organism evidence="2 3">
    <name type="scientific">Bacteroides stercoris</name>
    <dbReference type="NCBI Taxonomy" id="46506"/>
    <lineage>
        <taxon>Bacteria</taxon>
        <taxon>Pseudomonadati</taxon>
        <taxon>Bacteroidota</taxon>
        <taxon>Bacteroidia</taxon>
        <taxon>Bacteroidales</taxon>
        <taxon>Bacteroidaceae</taxon>
        <taxon>Bacteroides</taxon>
    </lineage>
</organism>
<name>A0A3E4US06_BACSE</name>
<feature type="transmembrane region" description="Helical" evidence="1">
    <location>
        <begin position="201"/>
        <end position="219"/>
    </location>
</feature>
<keyword evidence="1" id="KW-1133">Transmembrane helix</keyword>
<evidence type="ECO:0000313" key="2">
    <source>
        <dbReference type="EMBL" id="RGM15100.1"/>
    </source>
</evidence>
<feature type="transmembrane region" description="Helical" evidence="1">
    <location>
        <begin position="22"/>
        <end position="48"/>
    </location>
</feature>
<reference evidence="2 3" key="1">
    <citation type="submission" date="2018-08" db="EMBL/GenBank/DDBJ databases">
        <title>A genome reference for cultivated species of the human gut microbiota.</title>
        <authorList>
            <person name="Zou Y."/>
            <person name="Xue W."/>
            <person name="Luo G."/>
        </authorList>
    </citation>
    <scope>NUCLEOTIDE SEQUENCE [LARGE SCALE GENOMIC DNA]</scope>
    <source>
        <strain evidence="2 3">TF03-6</strain>
    </source>
</reference>
<dbReference type="EMBL" id="QSSV01000004">
    <property type="protein sequence ID" value="RGM15100.1"/>
    <property type="molecule type" value="Genomic_DNA"/>
</dbReference>
<feature type="transmembrane region" description="Helical" evidence="1">
    <location>
        <begin position="108"/>
        <end position="127"/>
    </location>
</feature>
<keyword evidence="1" id="KW-0472">Membrane</keyword>
<proteinExistence type="predicted"/>
<sequence length="340" mass="37847">MALRNVALLITNDNRQGIMETIIVLLALLSQILGLFGFVFSCLLFLRFGKVKGWFNKKAGTEIVSSFSFRSLRTLIVTGVLGFVMMMVGLLCSVGLFIDKTPTDTQMYWFAGTFVALTLVYPVWRVIRRIVRCSRAENRKAERWRLFYDVAVNLAGLFGGLLLLVILSFVAVILSFTKWNGFVPKHLREMSGVDVVPESNSYYWIGAVLGVVAVLSQFWGSDGEAVIGWLVGISVLALIGYAWYQIRSAAPEGRKQIAWRCGYMVLTTYAVFTITWILIFVAVALLILYIVLSATGNSGGKGKYKVTCENLTDDVINGRGICKITNSRCKMRDTGVCPYN</sequence>
<accession>A0A3E4US06</accession>
<feature type="transmembrane region" description="Helical" evidence="1">
    <location>
        <begin position="226"/>
        <end position="246"/>
    </location>
</feature>
<evidence type="ECO:0008006" key="4">
    <source>
        <dbReference type="Google" id="ProtNLM"/>
    </source>
</evidence>
<dbReference type="AlphaFoldDB" id="A0A3E4US06"/>
<evidence type="ECO:0000313" key="3">
    <source>
        <dbReference type="Proteomes" id="UP000261223"/>
    </source>
</evidence>
<keyword evidence="1" id="KW-0812">Transmembrane</keyword>
<protein>
    <recommendedName>
        <fullName evidence="4">Transmembrane protein</fullName>
    </recommendedName>
</protein>
<comment type="caution">
    <text evidence="2">The sequence shown here is derived from an EMBL/GenBank/DDBJ whole genome shotgun (WGS) entry which is preliminary data.</text>
</comment>
<evidence type="ECO:0000256" key="1">
    <source>
        <dbReference type="SAM" id="Phobius"/>
    </source>
</evidence>
<dbReference type="Proteomes" id="UP000261223">
    <property type="component" value="Unassembled WGS sequence"/>
</dbReference>
<feature type="transmembrane region" description="Helical" evidence="1">
    <location>
        <begin position="75"/>
        <end position="96"/>
    </location>
</feature>